<dbReference type="EMBL" id="BALG01000040">
    <property type="protein sequence ID" value="GAC41569.1"/>
    <property type="molecule type" value="Genomic_DNA"/>
</dbReference>
<dbReference type="InterPro" id="IPR001509">
    <property type="entry name" value="Epimerase_deHydtase"/>
</dbReference>
<sequence length="292" mass="33014">MKILVTGATGFVGSNLVRALLNHQSSAGIYITARNNSDFWRIDDIKHRLHNIYYLNLDDKQKVNQLIESLKPNIIYHVATYGGFTYQADQEQIIKSNLLATMNLLDAAVANKVKHFINTGSSSEYGIKDKPMKESDVCEPVNFYGITKLAATNYCAMLGKQSEFTKVCTLRLFSPYGEYEDSSRLYPSIVKALRSDEPPRLSRPHSVRDFIPIDRVVNVYLQIINAQYNSGEIINVGSGVQQSIEQFYKRIAQQLNKTDILPIWGEAPPRPNEPNVWVADTGKLNRILNVIE</sequence>
<dbReference type="Proteomes" id="UP000029453">
    <property type="component" value="Unassembled WGS sequence"/>
</dbReference>
<organism evidence="3 4">
    <name type="scientific">Paenibacillus popilliae ATCC 14706</name>
    <dbReference type="NCBI Taxonomy" id="1212764"/>
    <lineage>
        <taxon>Bacteria</taxon>
        <taxon>Bacillati</taxon>
        <taxon>Bacillota</taxon>
        <taxon>Bacilli</taxon>
        <taxon>Bacillales</taxon>
        <taxon>Paenibacillaceae</taxon>
        <taxon>Paenibacillus</taxon>
    </lineage>
</organism>
<protein>
    <submittedName>
        <fullName evidence="3">Nucleoside-diphosphate sugar epimerase</fullName>
    </submittedName>
</protein>
<comment type="caution">
    <text evidence="3">The sequence shown here is derived from an EMBL/GenBank/DDBJ whole genome shotgun (WGS) entry which is preliminary data.</text>
</comment>
<evidence type="ECO:0000313" key="4">
    <source>
        <dbReference type="Proteomes" id="UP000029453"/>
    </source>
</evidence>
<dbReference type="InterPro" id="IPR036291">
    <property type="entry name" value="NAD(P)-bd_dom_sf"/>
</dbReference>
<dbReference type="PANTHER" id="PTHR43000">
    <property type="entry name" value="DTDP-D-GLUCOSE 4,6-DEHYDRATASE-RELATED"/>
    <property type="match status" value="1"/>
</dbReference>
<feature type="domain" description="NAD-dependent epimerase/dehydratase" evidence="2">
    <location>
        <begin position="3"/>
        <end position="237"/>
    </location>
</feature>
<reference evidence="3 4" key="1">
    <citation type="submission" date="2012-10" db="EMBL/GenBank/DDBJ databases">
        <title>Draft Genome Sequence of Paenibacillus popilliae ATCC 14706T.</title>
        <authorList>
            <person name="Iiyama K."/>
            <person name="Mori K."/>
            <person name="Mon H."/>
            <person name="Chieda Y."/>
            <person name="Lee J.M."/>
            <person name="Kusakabe T."/>
            <person name="Tashiro K."/>
            <person name="Asano S."/>
            <person name="Yasunaga-Aoki C."/>
            <person name="Shimizu S."/>
        </authorList>
    </citation>
    <scope>NUCLEOTIDE SEQUENCE [LARGE SCALE GENOMIC DNA]</scope>
    <source>
        <strain evidence="3 4">ATCC 14706</strain>
    </source>
</reference>
<dbReference type="OrthoDB" id="9771073at2"/>
<name>M9LZ77_PAEPP</name>
<dbReference type="Pfam" id="PF01370">
    <property type="entry name" value="Epimerase"/>
    <property type="match status" value="1"/>
</dbReference>
<keyword evidence="4" id="KW-1185">Reference proteome</keyword>
<dbReference type="Gene3D" id="3.40.50.720">
    <property type="entry name" value="NAD(P)-binding Rossmann-like Domain"/>
    <property type="match status" value="1"/>
</dbReference>
<dbReference type="AlphaFoldDB" id="M9LZ77"/>
<evidence type="ECO:0000259" key="2">
    <source>
        <dbReference type="Pfam" id="PF01370"/>
    </source>
</evidence>
<dbReference type="CDD" id="cd08946">
    <property type="entry name" value="SDR_e"/>
    <property type="match status" value="1"/>
</dbReference>
<gene>
    <name evidence="3" type="ORF">PPOP_0920</name>
</gene>
<proteinExistence type="inferred from homology"/>
<dbReference type="SUPFAM" id="SSF51735">
    <property type="entry name" value="NAD(P)-binding Rossmann-fold domains"/>
    <property type="match status" value="1"/>
</dbReference>
<dbReference type="RefSeq" id="WP_006284896.1">
    <property type="nucleotide sequence ID" value="NZ_BALG01000040.1"/>
</dbReference>
<evidence type="ECO:0000256" key="1">
    <source>
        <dbReference type="ARBA" id="ARBA00007637"/>
    </source>
</evidence>
<comment type="similarity">
    <text evidence="1">Belongs to the NAD(P)-dependent epimerase/dehydratase family.</text>
</comment>
<evidence type="ECO:0000313" key="3">
    <source>
        <dbReference type="EMBL" id="GAC41569.1"/>
    </source>
</evidence>
<accession>M9LZ77</accession>